<keyword evidence="2" id="KW-0472">Membrane</keyword>
<evidence type="ECO:0000256" key="1">
    <source>
        <dbReference type="SAM" id="MobiDB-lite"/>
    </source>
</evidence>
<sequence length="70" mass="7423">MIAEALEAAWVVVGVVAVTVGLYAVVVAGWGIWRAVVAVIRRCRTSETHDDPSSWSGEGSRKGVTGAVRR</sequence>
<feature type="transmembrane region" description="Helical" evidence="2">
    <location>
        <begin position="12"/>
        <end position="33"/>
    </location>
</feature>
<evidence type="ECO:0000313" key="4">
    <source>
        <dbReference type="Proteomes" id="UP000629287"/>
    </source>
</evidence>
<dbReference type="GeneID" id="86827877"/>
<evidence type="ECO:0000313" key="3">
    <source>
        <dbReference type="EMBL" id="MBE1597173.1"/>
    </source>
</evidence>
<keyword evidence="2" id="KW-0812">Transmembrane</keyword>
<reference evidence="3 4" key="1">
    <citation type="submission" date="2020-10" db="EMBL/GenBank/DDBJ databases">
        <title>Sequencing the genomes of 1000 actinobacteria strains.</title>
        <authorList>
            <person name="Klenk H.-P."/>
        </authorList>
    </citation>
    <scope>NUCLEOTIDE SEQUENCE [LARGE SCALE GENOMIC DNA]</scope>
    <source>
        <strain evidence="3 4">DSM 41803</strain>
    </source>
</reference>
<proteinExistence type="predicted"/>
<name>A0A8I0TTE0_9ACTN</name>
<organism evidence="3 4">
    <name type="scientific">Streptomyces stelliscabiei</name>
    <dbReference type="NCBI Taxonomy" id="146820"/>
    <lineage>
        <taxon>Bacteria</taxon>
        <taxon>Bacillati</taxon>
        <taxon>Actinomycetota</taxon>
        <taxon>Actinomycetes</taxon>
        <taxon>Kitasatosporales</taxon>
        <taxon>Streptomycetaceae</taxon>
        <taxon>Streptomyces</taxon>
    </lineage>
</organism>
<dbReference type="EMBL" id="JADBGF010000001">
    <property type="protein sequence ID" value="MBE1597173.1"/>
    <property type="molecule type" value="Genomic_DNA"/>
</dbReference>
<gene>
    <name evidence="3" type="ORF">H4687_003302</name>
</gene>
<keyword evidence="4" id="KW-1185">Reference proteome</keyword>
<accession>A0A8I0TTE0</accession>
<feature type="region of interest" description="Disordered" evidence="1">
    <location>
        <begin position="46"/>
        <end position="70"/>
    </location>
</feature>
<evidence type="ECO:0000256" key="2">
    <source>
        <dbReference type="SAM" id="Phobius"/>
    </source>
</evidence>
<comment type="caution">
    <text evidence="3">The sequence shown here is derived from an EMBL/GenBank/DDBJ whole genome shotgun (WGS) entry which is preliminary data.</text>
</comment>
<keyword evidence="2" id="KW-1133">Transmembrane helix</keyword>
<protein>
    <submittedName>
        <fullName evidence="3">Uncharacterized protein</fullName>
    </submittedName>
</protein>
<dbReference type="AlphaFoldDB" id="A0A8I0TTE0"/>
<dbReference type="Proteomes" id="UP000629287">
    <property type="component" value="Unassembled WGS sequence"/>
</dbReference>
<dbReference type="RefSeq" id="WP_046917064.1">
    <property type="nucleotide sequence ID" value="NZ_JADBGF010000001.1"/>
</dbReference>